<dbReference type="GO" id="GO:0012505">
    <property type="term" value="C:endomembrane system"/>
    <property type="evidence" value="ECO:0007669"/>
    <property type="project" value="UniProtKB-SubCell"/>
</dbReference>
<dbReference type="Pfam" id="PF00999">
    <property type="entry name" value="Na_H_Exchanger"/>
    <property type="match status" value="1"/>
</dbReference>
<dbReference type="PANTHER" id="PTHR46157:SF4">
    <property type="entry name" value="K(+) EFFLUX ANTIPORTER 3, CHLOROPLASTIC"/>
    <property type="match status" value="1"/>
</dbReference>
<dbReference type="Proteomes" id="UP000189883">
    <property type="component" value="Chromosome"/>
</dbReference>
<name>A0A1S7DVY5_RIEAN</name>
<evidence type="ECO:0000256" key="11">
    <source>
        <dbReference type="ARBA" id="ARBA00023136"/>
    </source>
</evidence>
<feature type="transmembrane region" description="Helical" evidence="12">
    <location>
        <begin position="152"/>
        <end position="170"/>
    </location>
</feature>
<accession>A0A1S7DVY5</accession>
<dbReference type="SUPFAM" id="SSF51735">
    <property type="entry name" value="NAD(P)-binding Rossmann-fold domains"/>
    <property type="match status" value="1"/>
</dbReference>
<dbReference type="GO" id="GO:1902600">
    <property type="term" value="P:proton transmembrane transport"/>
    <property type="evidence" value="ECO:0007669"/>
    <property type="project" value="InterPro"/>
</dbReference>
<keyword evidence="10" id="KW-0406">Ion transport</keyword>
<reference evidence="14 16" key="1">
    <citation type="submission" date="2015-06" db="EMBL/GenBank/DDBJ databases">
        <title>R. anatipestifer strain HXb2 is the most virulent strain so far, and the genome sequence would help us uncover the pathogenesis.</title>
        <authorList>
            <person name="Hu Q."/>
            <person name="Qi J."/>
            <person name="Bo H."/>
            <person name="Liu G."/>
            <person name="Tao M."/>
            <person name="Ding Y."/>
            <person name="Xue Y."/>
        </authorList>
    </citation>
    <scope>NUCLEOTIDE SEQUENCE [LARGE SCALE GENOMIC DNA]</scope>
    <source>
        <strain evidence="14 16">HXb2</strain>
    </source>
</reference>
<keyword evidence="6" id="KW-0633">Potassium transport</keyword>
<feature type="transmembrane region" description="Helical" evidence="12">
    <location>
        <begin position="6"/>
        <end position="24"/>
    </location>
</feature>
<keyword evidence="5" id="KW-1003">Cell membrane</keyword>
<dbReference type="GO" id="GO:0005886">
    <property type="term" value="C:plasma membrane"/>
    <property type="evidence" value="ECO:0007669"/>
    <property type="project" value="InterPro"/>
</dbReference>
<dbReference type="InterPro" id="IPR036291">
    <property type="entry name" value="NAD(P)-bd_dom_sf"/>
</dbReference>
<dbReference type="Gene3D" id="1.20.1530.20">
    <property type="match status" value="1"/>
</dbReference>
<feature type="domain" description="RCK N-terminal" evidence="13">
    <location>
        <begin position="411"/>
        <end position="535"/>
    </location>
</feature>
<feature type="transmembrane region" description="Helical" evidence="12">
    <location>
        <begin position="333"/>
        <end position="354"/>
    </location>
</feature>
<evidence type="ECO:0000256" key="3">
    <source>
        <dbReference type="ARBA" id="ARBA00022448"/>
    </source>
</evidence>
<evidence type="ECO:0000256" key="5">
    <source>
        <dbReference type="ARBA" id="ARBA00022475"/>
    </source>
</evidence>
<dbReference type="NCBIfam" id="TIGR00932">
    <property type="entry name" value="2a37"/>
    <property type="match status" value="1"/>
</dbReference>
<protein>
    <submittedName>
        <fullName evidence="14">Glutathione-regulated potassium-efflux system protein KefC</fullName>
    </submittedName>
    <submittedName>
        <fullName evidence="15">Monovalent cation:proton antiporter-2 (CPA2) family protein</fullName>
    </submittedName>
</protein>
<evidence type="ECO:0000259" key="13">
    <source>
        <dbReference type="PROSITE" id="PS51201"/>
    </source>
</evidence>
<keyword evidence="11 12" id="KW-0472">Membrane</keyword>
<dbReference type="GO" id="GO:0015297">
    <property type="term" value="F:antiporter activity"/>
    <property type="evidence" value="ECO:0007669"/>
    <property type="project" value="UniProtKB-KW"/>
</dbReference>
<gene>
    <name evidence="14" type="primary">kefC</name>
    <name evidence="14" type="ORF">AB406_2278</name>
    <name evidence="15" type="ORF">PG303_09195</name>
</gene>
<feature type="transmembrane region" description="Helical" evidence="12">
    <location>
        <begin position="55"/>
        <end position="74"/>
    </location>
</feature>
<feature type="transmembrane region" description="Helical" evidence="12">
    <location>
        <begin position="366"/>
        <end position="384"/>
    </location>
</feature>
<evidence type="ECO:0000313" key="15">
    <source>
        <dbReference type="EMBL" id="MDY3513388.1"/>
    </source>
</evidence>
<dbReference type="GO" id="GO:0015079">
    <property type="term" value="F:potassium ion transmembrane transporter activity"/>
    <property type="evidence" value="ECO:0007669"/>
    <property type="project" value="InterPro"/>
</dbReference>
<evidence type="ECO:0000256" key="4">
    <source>
        <dbReference type="ARBA" id="ARBA00022449"/>
    </source>
</evidence>
<comment type="subcellular location">
    <subcellularLocation>
        <location evidence="1">Endomembrane system</location>
        <topology evidence="1">Multi-pass membrane protein</topology>
    </subcellularLocation>
</comment>
<keyword evidence="7 12" id="KW-0812">Transmembrane</keyword>
<comment type="similarity">
    <text evidence="2">Belongs to the monovalent cation:proton antiporter 2 (CPA2) transporter (TC 2.A.37) family.</text>
</comment>
<evidence type="ECO:0000256" key="6">
    <source>
        <dbReference type="ARBA" id="ARBA00022538"/>
    </source>
</evidence>
<keyword evidence="8" id="KW-0630">Potassium</keyword>
<feature type="transmembrane region" description="Helical" evidence="12">
    <location>
        <begin position="225"/>
        <end position="243"/>
    </location>
</feature>
<dbReference type="Pfam" id="PF02254">
    <property type="entry name" value="TrkA_N"/>
    <property type="match status" value="1"/>
</dbReference>
<evidence type="ECO:0000256" key="12">
    <source>
        <dbReference type="SAM" id="Phobius"/>
    </source>
</evidence>
<dbReference type="InterPro" id="IPR004771">
    <property type="entry name" value="K/H_exchanger"/>
</dbReference>
<reference evidence="15" key="2">
    <citation type="submission" date="2023-01" db="EMBL/GenBank/DDBJ databases">
        <title>Genome-based studies on antimicrobial resistance profiles of Riemerella anatipestifer in China, 1994 to 2021.</title>
        <authorList>
            <person name="Yang Z."/>
            <person name="Zhu D."/>
        </authorList>
    </citation>
    <scope>NUCLEOTIDE SEQUENCE</scope>
    <source>
        <strain evidence="15">RCAD1218</strain>
    </source>
</reference>
<dbReference type="RefSeq" id="WP_079208397.1">
    <property type="nucleotide sequence ID" value="NZ_CP011859.1"/>
</dbReference>
<dbReference type="FunFam" id="3.40.50.720:FF:000036">
    <property type="entry name" value="Glutathione-regulated potassium-efflux system protein KefB"/>
    <property type="match status" value="1"/>
</dbReference>
<feature type="transmembrane region" description="Helical" evidence="12">
    <location>
        <begin position="112"/>
        <end position="131"/>
    </location>
</feature>
<dbReference type="PRINTS" id="PR00335">
    <property type="entry name" value="KUPTAKETRKA"/>
</dbReference>
<evidence type="ECO:0000313" key="16">
    <source>
        <dbReference type="Proteomes" id="UP000189883"/>
    </source>
</evidence>
<dbReference type="AlphaFoldDB" id="A0A1S7DVY5"/>
<feature type="transmembrane region" description="Helical" evidence="12">
    <location>
        <begin position="302"/>
        <end position="321"/>
    </location>
</feature>
<sequence>MSESLFKITLVYLGAAIFLVPIVRKFGFSSVIGYILGGILVGPFALKLTGNAEDVMHSTEFGVVMLLFIIGLELEPRKFWAMRKSILGLGFSQMAFTFGLIFPILHLAGWEVTTNIVVSIAFAMSSTAIVLQTLKEKNLFNTVSGEASFSTLLFQDIAVIPILALLPMLAGQSEGGGEKSVLITYLPEWLQPFSVILGVGVLILLGKYLFVPFLRYVSRSGMNELLTASSLFLVVGVSELMLLAGLSPALGAFLAGVMLANTEFRHELESQIDPFKGLLLAVFFVSVGSTINFNVIQQDPLFIFSMVVLATLVKFGVLFLVGKMFKMSNDQNFLYSFGMSQVGEFAFVIITFAVKLNLLDLEISSQMISVVAISMMITPFLLLLNERVIAPNFNVKFEEPVSDLISEPIKQKKIIIVGFGHFGSTVGRLLKVSGIKATVLDNDSNRVNLLRQKGFKVYYGDAKRVEIMRAAGAENAEILVLCLDDPESNKYMIRMAKAHFPHLQIFVRARNRLDAYDFINDGIHNIYRETLETAVNMGVDILNASGFRKYAARRLANRFIAIDNDSTIRLAKQDIDSDTTFTIKESLEREARLLADDNISFEDEHWLDEDEEVEEEKS</sequence>
<dbReference type="EMBL" id="JAQZHK010000008">
    <property type="protein sequence ID" value="MDY3513388.1"/>
    <property type="molecule type" value="Genomic_DNA"/>
</dbReference>
<organism evidence="14 16">
    <name type="scientific">Riemerella anatipestifer</name>
    <name type="common">Moraxella anatipestifer</name>
    <dbReference type="NCBI Taxonomy" id="34085"/>
    <lineage>
        <taxon>Bacteria</taxon>
        <taxon>Pseudomonadati</taxon>
        <taxon>Bacteroidota</taxon>
        <taxon>Flavobacteriia</taxon>
        <taxon>Flavobacteriales</taxon>
        <taxon>Weeksellaceae</taxon>
        <taxon>Riemerella</taxon>
    </lineage>
</organism>
<dbReference type="Gene3D" id="3.40.50.720">
    <property type="entry name" value="NAD(P)-binding Rossmann-like Domain"/>
    <property type="match status" value="1"/>
</dbReference>
<keyword evidence="3" id="KW-0813">Transport</keyword>
<dbReference type="InterPro" id="IPR038770">
    <property type="entry name" value="Na+/solute_symporter_sf"/>
</dbReference>
<dbReference type="InterPro" id="IPR006036">
    <property type="entry name" value="K_uptake_TrkA"/>
</dbReference>
<keyword evidence="9 12" id="KW-1133">Transmembrane helix</keyword>
<evidence type="ECO:0000256" key="8">
    <source>
        <dbReference type="ARBA" id="ARBA00022958"/>
    </source>
</evidence>
<feature type="transmembrane region" description="Helical" evidence="12">
    <location>
        <begin position="31"/>
        <end position="49"/>
    </location>
</feature>
<feature type="transmembrane region" description="Helical" evidence="12">
    <location>
        <begin position="278"/>
        <end position="296"/>
    </location>
</feature>
<evidence type="ECO:0000313" key="14">
    <source>
        <dbReference type="EMBL" id="AQY23211.1"/>
    </source>
</evidence>
<keyword evidence="4" id="KW-0050">Antiport</keyword>
<dbReference type="Proteomes" id="UP001284033">
    <property type="component" value="Unassembled WGS sequence"/>
</dbReference>
<evidence type="ECO:0000256" key="10">
    <source>
        <dbReference type="ARBA" id="ARBA00023065"/>
    </source>
</evidence>
<feature type="transmembrane region" description="Helical" evidence="12">
    <location>
        <begin position="190"/>
        <end position="213"/>
    </location>
</feature>
<proteinExistence type="inferred from homology"/>
<evidence type="ECO:0000256" key="1">
    <source>
        <dbReference type="ARBA" id="ARBA00004127"/>
    </source>
</evidence>
<evidence type="ECO:0000256" key="9">
    <source>
        <dbReference type="ARBA" id="ARBA00022989"/>
    </source>
</evidence>
<evidence type="ECO:0000256" key="2">
    <source>
        <dbReference type="ARBA" id="ARBA00005551"/>
    </source>
</evidence>
<dbReference type="PROSITE" id="PS51201">
    <property type="entry name" value="RCK_N"/>
    <property type="match status" value="1"/>
</dbReference>
<dbReference type="InterPro" id="IPR003148">
    <property type="entry name" value="RCK_N"/>
</dbReference>
<dbReference type="InterPro" id="IPR006153">
    <property type="entry name" value="Cation/H_exchanger_TM"/>
</dbReference>
<evidence type="ECO:0000256" key="7">
    <source>
        <dbReference type="ARBA" id="ARBA00022692"/>
    </source>
</evidence>
<feature type="transmembrane region" description="Helical" evidence="12">
    <location>
        <begin position="86"/>
        <end position="106"/>
    </location>
</feature>
<dbReference type="PANTHER" id="PTHR46157">
    <property type="entry name" value="K(+) EFFLUX ANTIPORTER 3, CHLOROPLASTIC"/>
    <property type="match status" value="1"/>
</dbReference>
<dbReference type="EMBL" id="CP011859">
    <property type="protein sequence ID" value="AQY23211.1"/>
    <property type="molecule type" value="Genomic_DNA"/>
</dbReference>